<comment type="subcellular location">
    <subcellularLocation>
        <location evidence="1">Cell membrane</location>
    </subcellularLocation>
</comment>
<comment type="caution">
    <text evidence="12">The sequence shown here is derived from an EMBL/GenBank/DDBJ whole genome shotgun (WGS) entry which is preliminary data.</text>
</comment>
<evidence type="ECO:0000256" key="2">
    <source>
        <dbReference type="ARBA" id="ARBA00022475"/>
    </source>
</evidence>
<feature type="transmembrane region" description="Helical" evidence="10">
    <location>
        <begin position="312"/>
        <end position="332"/>
    </location>
</feature>
<protein>
    <recommendedName>
        <fullName evidence="9">4,4'-diaponeurosporenoate glycosyltransferase</fullName>
    </recommendedName>
</protein>
<evidence type="ECO:0000256" key="1">
    <source>
        <dbReference type="ARBA" id="ARBA00004236"/>
    </source>
</evidence>
<keyword evidence="5 10" id="KW-0472">Membrane</keyword>
<evidence type="ECO:0000256" key="8">
    <source>
        <dbReference type="ARBA" id="ARBA00038120"/>
    </source>
</evidence>
<evidence type="ECO:0000256" key="6">
    <source>
        <dbReference type="ARBA" id="ARBA00037281"/>
    </source>
</evidence>
<dbReference type="CDD" id="cd06423">
    <property type="entry name" value="CESA_like"/>
    <property type="match status" value="1"/>
</dbReference>
<dbReference type="Pfam" id="PF00535">
    <property type="entry name" value="Glycos_transf_2"/>
    <property type="match status" value="1"/>
</dbReference>
<dbReference type="InterPro" id="IPR001173">
    <property type="entry name" value="Glyco_trans_2-like"/>
</dbReference>
<name>A0ABU8DQZ3_9ACTN</name>
<evidence type="ECO:0000256" key="5">
    <source>
        <dbReference type="ARBA" id="ARBA00023136"/>
    </source>
</evidence>
<evidence type="ECO:0000256" key="4">
    <source>
        <dbReference type="ARBA" id="ARBA00022679"/>
    </source>
</evidence>
<keyword evidence="10" id="KW-0812">Transmembrane</keyword>
<comment type="pathway">
    <text evidence="7">Carotenoid biosynthesis; staphyloxanthin biosynthesis; staphyloxanthin from farnesyl diphosphate: step 4/5.</text>
</comment>
<feature type="transmembrane region" description="Helical" evidence="10">
    <location>
        <begin position="285"/>
        <end position="306"/>
    </location>
</feature>
<keyword evidence="10" id="KW-1133">Transmembrane helix</keyword>
<organism evidence="12 13">
    <name type="scientific">Klenkia sesuvii</name>
    <dbReference type="NCBI Taxonomy" id="3103137"/>
    <lineage>
        <taxon>Bacteria</taxon>
        <taxon>Bacillati</taxon>
        <taxon>Actinomycetota</taxon>
        <taxon>Actinomycetes</taxon>
        <taxon>Geodermatophilales</taxon>
        <taxon>Geodermatophilaceae</taxon>
        <taxon>Klenkia</taxon>
    </lineage>
</organism>
<dbReference type="Proteomes" id="UP001361570">
    <property type="component" value="Unassembled WGS sequence"/>
</dbReference>
<gene>
    <name evidence="12" type="ORF">TEK04_00920</name>
</gene>
<comment type="similarity">
    <text evidence="8">Belongs to the glycosyltransferase 2 family. CrtQ subfamily.</text>
</comment>
<dbReference type="InterPro" id="IPR029044">
    <property type="entry name" value="Nucleotide-diphossugar_trans"/>
</dbReference>
<evidence type="ECO:0000256" key="10">
    <source>
        <dbReference type="SAM" id="Phobius"/>
    </source>
</evidence>
<accession>A0ABU8DQZ3</accession>
<dbReference type="RefSeq" id="WP_336402409.1">
    <property type="nucleotide sequence ID" value="NZ_JBAPLU010000001.1"/>
</dbReference>
<feature type="domain" description="Glycosyltransferase 2-like" evidence="11">
    <location>
        <begin position="49"/>
        <end position="176"/>
    </location>
</feature>
<dbReference type="EMBL" id="JBAPLU010000001">
    <property type="protein sequence ID" value="MEI4270273.1"/>
    <property type="molecule type" value="Genomic_DNA"/>
</dbReference>
<sequence>MPGKEQQVVTTRPLVRGSVLPRREGRRRLRAPFARCPQRARYGAPRLLVLVPARDAEATLARTLTSLRAQTRVPDRVVVLADACTDGTEQVARRFPGVTVLRTVENADGRTGALAQGWRRFQASADLVAVVDADTVLAPDCLEQLERELDAGGRHGGVLVRFGVDQRLGTTRPARLLLRRDPAEATAWAVDALLGARRDPARGGSVTLVGARALRDVAAARGTAAPWYATAPDPDQQLMRDLTRTGHVAATSTTARVHTGPVLTTAGLLVCRRARYRGGDHGGDLRGLLAPVATRLALLGLVVAAVAGSWPLWPWAVAAGFAALVGAARALVGPHRTVTDVVAGALLVPAEVDLWLRVGCAVGARVRPAART</sequence>
<evidence type="ECO:0000313" key="12">
    <source>
        <dbReference type="EMBL" id="MEI4270273.1"/>
    </source>
</evidence>
<reference evidence="12 13" key="1">
    <citation type="submission" date="2024-03" db="EMBL/GenBank/DDBJ databases">
        <title>Draft genome sequence of Klenkia sp. LSe6-5.</title>
        <authorList>
            <person name="Duangmal K."/>
            <person name="Chantavorakit T."/>
        </authorList>
    </citation>
    <scope>NUCLEOTIDE SEQUENCE [LARGE SCALE GENOMIC DNA]</scope>
    <source>
        <strain evidence="12 13">LSe6-5</strain>
    </source>
</reference>
<keyword evidence="13" id="KW-1185">Reference proteome</keyword>
<evidence type="ECO:0000259" key="11">
    <source>
        <dbReference type="Pfam" id="PF00535"/>
    </source>
</evidence>
<dbReference type="SUPFAM" id="SSF53448">
    <property type="entry name" value="Nucleotide-diphospho-sugar transferases"/>
    <property type="match status" value="1"/>
</dbReference>
<proteinExistence type="inferred from homology"/>
<dbReference type="Gene3D" id="3.90.550.10">
    <property type="entry name" value="Spore Coat Polysaccharide Biosynthesis Protein SpsA, Chain A"/>
    <property type="match status" value="1"/>
</dbReference>
<dbReference type="PANTHER" id="PTHR43646:SF2">
    <property type="entry name" value="GLYCOSYLTRANSFERASE 2-LIKE DOMAIN-CONTAINING PROTEIN"/>
    <property type="match status" value="1"/>
</dbReference>
<keyword evidence="3" id="KW-0328">Glycosyltransferase</keyword>
<evidence type="ECO:0000313" key="13">
    <source>
        <dbReference type="Proteomes" id="UP001361570"/>
    </source>
</evidence>
<keyword evidence="4" id="KW-0808">Transferase</keyword>
<evidence type="ECO:0000256" key="7">
    <source>
        <dbReference type="ARBA" id="ARBA00037904"/>
    </source>
</evidence>
<keyword evidence="2" id="KW-1003">Cell membrane</keyword>
<evidence type="ECO:0000256" key="9">
    <source>
        <dbReference type="ARBA" id="ARBA00040345"/>
    </source>
</evidence>
<comment type="function">
    <text evidence="6">Catalyzes the glycosylation of 4,4'-diaponeurosporenoate, i.e. the esterification of glucose at the C1'' position with the carboxyl group of 4,4'-diaponeurosporenic acid, to form glycosyl-4,4'-diaponeurosporenoate. This is a step in the biosynthesis of staphyloxanthin, an orange pigment present in most staphylococci strains.</text>
</comment>
<dbReference type="PANTHER" id="PTHR43646">
    <property type="entry name" value="GLYCOSYLTRANSFERASE"/>
    <property type="match status" value="1"/>
</dbReference>
<evidence type="ECO:0000256" key="3">
    <source>
        <dbReference type="ARBA" id="ARBA00022676"/>
    </source>
</evidence>